<dbReference type="Pfam" id="PF02182">
    <property type="entry name" value="SAD_SRA"/>
    <property type="match status" value="1"/>
</dbReference>
<sequence>MRMRGSTSQLPLKQESTTPKKNLLSKIKSSQEMNQVLKSKEETTKPLKSTTLLSGTIQTRPPLQQTLAPRRPLKNLMPQAQSPTHARRRPKTETAQQKSDREAITARCKVYGHNNLQIGQTFKSRAEIREKDGHSMTSTGVCAGKDGAYAVVVADAYSSFNRDFGKDIDFAATGVNRLRLGVKLDNTFVKAMERSVHGKQPVRVFRGARKTKTVKNTYQTYLLDQSHGGFRYDGLYDVIGTGWTGEEGKKYQVFHLKRRTDQAALDLSLS</sequence>
<dbReference type="PROSITE" id="PS51015">
    <property type="entry name" value="YDG"/>
    <property type="match status" value="1"/>
</dbReference>
<evidence type="ECO:0000256" key="1">
    <source>
        <dbReference type="ARBA" id="ARBA00023242"/>
    </source>
</evidence>
<gene>
    <name evidence="5" type="ORF">CLAFUR5_09688</name>
</gene>
<protein>
    <recommendedName>
        <fullName evidence="4">YDG domain-containing protein</fullName>
    </recommendedName>
</protein>
<evidence type="ECO:0000256" key="3">
    <source>
        <dbReference type="SAM" id="MobiDB-lite"/>
    </source>
</evidence>
<accession>A0A9Q8PGT3</accession>
<feature type="compositionally biased region" description="Polar residues" evidence="3">
    <location>
        <begin position="1"/>
        <end position="20"/>
    </location>
</feature>
<dbReference type="GO" id="GO:0005634">
    <property type="term" value="C:nucleus"/>
    <property type="evidence" value="ECO:0007669"/>
    <property type="project" value="UniProtKB-SubCell"/>
</dbReference>
<dbReference type="OrthoDB" id="2270193at2759"/>
<keyword evidence="1 2" id="KW-0539">Nucleus</keyword>
<evidence type="ECO:0000313" key="6">
    <source>
        <dbReference type="Proteomes" id="UP000756132"/>
    </source>
</evidence>
<dbReference type="InterPro" id="IPR003105">
    <property type="entry name" value="SRA_YDG"/>
</dbReference>
<dbReference type="KEGG" id="ffu:CLAFUR5_09688"/>
<feature type="domain" description="YDG" evidence="4">
    <location>
        <begin position="111"/>
        <end position="258"/>
    </location>
</feature>
<feature type="compositionally biased region" description="Polar residues" evidence="3">
    <location>
        <begin position="27"/>
        <end position="36"/>
    </location>
</feature>
<comment type="subcellular location">
    <subcellularLocation>
        <location evidence="2">Nucleus</location>
    </subcellularLocation>
</comment>
<name>A0A9Q8PGT3_PASFU</name>
<dbReference type="SMART" id="SM00466">
    <property type="entry name" value="SRA"/>
    <property type="match status" value="1"/>
</dbReference>
<organism evidence="5 6">
    <name type="scientific">Passalora fulva</name>
    <name type="common">Tomato leaf mold</name>
    <name type="synonym">Cladosporium fulvum</name>
    <dbReference type="NCBI Taxonomy" id="5499"/>
    <lineage>
        <taxon>Eukaryota</taxon>
        <taxon>Fungi</taxon>
        <taxon>Dikarya</taxon>
        <taxon>Ascomycota</taxon>
        <taxon>Pezizomycotina</taxon>
        <taxon>Dothideomycetes</taxon>
        <taxon>Dothideomycetidae</taxon>
        <taxon>Mycosphaerellales</taxon>
        <taxon>Mycosphaerellaceae</taxon>
        <taxon>Fulvia</taxon>
    </lineage>
</organism>
<dbReference type="InterPro" id="IPR036987">
    <property type="entry name" value="SRA-YDG_sf"/>
</dbReference>
<feature type="region of interest" description="Disordered" evidence="3">
    <location>
        <begin position="1"/>
        <end position="102"/>
    </location>
</feature>
<dbReference type="Proteomes" id="UP000756132">
    <property type="component" value="Chromosome 9"/>
</dbReference>
<dbReference type="AlphaFoldDB" id="A0A9Q8PGT3"/>
<evidence type="ECO:0000259" key="4">
    <source>
        <dbReference type="PROSITE" id="PS51015"/>
    </source>
</evidence>
<dbReference type="RefSeq" id="XP_047766498.1">
    <property type="nucleotide sequence ID" value="XM_047908836.1"/>
</dbReference>
<evidence type="ECO:0000256" key="2">
    <source>
        <dbReference type="PROSITE-ProRule" id="PRU00358"/>
    </source>
</evidence>
<keyword evidence="6" id="KW-1185">Reference proteome</keyword>
<reference evidence="5" key="2">
    <citation type="journal article" date="2022" name="Microb. Genom.">
        <title>A chromosome-scale genome assembly of the tomato pathogen Cladosporium fulvum reveals a compartmentalized genome architecture and the presence of a dispensable chromosome.</title>
        <authorList>
            <person name="Zaccaron A.Z."/>
            <person name="Chen L.H."/>
            <person name="Samaras A."/>
            <person name="Stergiopoulos I."/>
        </authorList>
    </citation>
    <scope>NUCLEOTIDE SEQUENCE</scope>
    <source>
        <strain evidence="5">Race5_Kim</strain>
    </source>
</reference>
<reference evidence="5" key="1">
    <citation type="submission" date="2021-12" db="EMBL/GenBank/DDBJ databases">
        <authorList>
            <person name="Zaccaron A."/>
            <person name="Stergiopoulos I."/>
        </authorList>
    </citation>
    <scope>NUCLEOTIDE SEQUENCE</scope>
    <source>
        <strain evidence="5">Race5_Kim</strain>
    </source>
</reference>
<dbReference type="Gene3D" id="2.30.280.10">
    <property type="entry name" value="SRA-YDG"/>
    <property type="match status" value="1"/>
</dbReference>
<proteinExistence type="predicted"/>
<dbReference type="GeneID" id="71989566"/>
<dbReference type="EMBL" id="CP090171">
    <property type="protein sequence ID" value="UJO22132.1"/>
    <property type="molecule type" value="Genomic_DNA"/>
</dbReference>
<dbReference type="InterPro" id="IPR015947">
    <property type="entry name" value="PUA-like_sf"/>
</dbReference>
<feature type="compositionally biased region" description="Polar residues" evidence="3">
    <location>
        <begin position="55"/>
        <end position="67"/>
    </location>
</feature>
<evidence type="ECO:0000313" key="5">
    <source>
        <dbReference type="EMBL" id="UJO22132.1"/>
    </source>
</evidence>
<dbReference type="SUPFAM" id="SSF88697">
    <property type="entry name" value="PUA domain-like"/>
    <property type="match status" value="1"/>
</dbReference>